<keyword evidence="3" id="KW-0808">Transferase</keyword>
<dbReference type="GO" id="GO:0032259">
    <property type="term" value="P:methylation"/>
    <property type="evidence" value="ECO:0007669"/>
    <property type="project" value="UniProtKB-KW"/>
</dbReference>
<comment type="similarity">
    <text evidence="1">Belongs to the methyltransferase superfamily.</text>
</comment>
<feature type="domain" description="Methyltransferase type 11" evidence="4">
    <location>
        <begin position="43"/>
        <end position="134"/>
    </location>
</feature>
<dbReference type="RefSeq" id="WP_208846342.1">
    <property type="nucleotide sequence ID" value="NZ_JAGGDJ010000002.1"/>
</dbReference>
<accession>A0ABS3W4S1</accession>
<protein>
    <submittedName>
        <fullName evidence="5">Class I SAM-dependent methyltransferase</fullName>
    </submittedName>
</protein>
<evidence type="ECO:0000259" key="4">
    <source>
        <dbReference type="Pfam" id="PF08241"/>
    </source>
</evidence>
<comment type="caution">
    <text evidence="5">The sequence shown here is derived from an EMBL/GenBank/DDBJ whole genome shotgun (WGS) entry which is preliminary data.</text>
</comment>
<evidence type="ECO:0000256" key="1">
    <source>
        <dbReference type="ARBA" id="ARBA00008361"/>
    </source>
</evidence>
<evidence type="ECO:0000256" key="2">
    <source>
        <dbReference type="ARBA" id="ARBA00022603"/>
    </source>
</evidence>
<evidence type="ECO:0000313" key="5">
    <source>
        <dbReference type="EMBL" id="MBO7743298.1"/>
    </source>
</evidence>
<dbReference type="InterPro" id="IPR051052">
    <property type="entry name" value="Diverse_substrate_MTase"/>
</dbReference>
<keyword evidence="2 5" id="KW-0489">Methyltransferase</keyword>
<reference evidence="5 6" key="1">
    <citation type="submission" date="2021-03" db="EMBL/GenBank/DDBJ databases">
        <title>Paenibacillus artemisicola MWE-103 whole genome sequence.</title>
        <authorList>
            <person name="Ham Y.J."/>
        </authorList>
    </citation>
    <scope>NUCLEOTIDE SEQUENCE [LARGE SCALE GENOMIC DNA]</scope>
    <source>
        <strain evidence="5 6">MWE-103</strain>
    </source>
</reference>
<keyword evidence="6" id="KW-1185">Reference proteome</keyword>
<dbReference type="InterPro" id="IPR029063">
    <property type="entry name" value="SAM-dependent_MTases_sf"/>
</dbReference>
<gene>
    <name evidence="5" type="ORF">I8J29_03775</name>
</gene>
<dbReference type="InterPro" id="IPR013216">
    <property type="entry name" value="Methyltransf_11"/>
</dbReference>
<dbReference type="Gene3D" id="3.40.50.150">
    <property type="entry name" value="Vaccinia Virus protein VP39"/>
    <property type="match status" value="1"/>
</dbReference>
<dbReference type="PANTHER" id="PTHR44942:SF4">
    <property type="entry name" value="METHYLTRANSFERASE TYPE 11 DOMAIN-CONTAINING PROTEIN"/>
    <property type="match status" value="1"/>
</dbReference>
<evidence type="ECO:0000256" key="3">
    <source>
        <dbReference type="ARBA" id="ARBA00022679"/>
    </source>
</evidence>
<dbReference type="Proteomes" id="UP000670947">
    <property type="component" value="Unassembled WGS sequence"/>
</dbReference>
<dbReference type="GO" id="GO:0008168">
    <property type="term" value="F:methyltransferase activity"/>
    <property type="evidence" value="ECO:0007669"/>
    <property type="project" value="UniProtKB-KW"/>
</dbReference>
<dbReference type="PANTHER" id="PTHR44942">
    <property type="entry name" value="METHYLTRANSF_11 DOMAIN-CONTAINING PROTEIN"/>
    <property type="match status" value="1"/>
</dbReference>
<sequence length="251" mass="28063">MNSKERFSDRVDTYVKFRPTYPQEAIDYLYGPVGFDAGSVIADLGAGTGIFSKLLLEQGSRVIAVEPNAGMRTAAVETLAQEPQFLAVAGSAEETTLTDASVDFITCAQSFHWFDRAAARTEFRRILKPDGKAALIWNSRLTEGTPFREGYDALLKRYATDYEQMTHKNIASADLAAFFREGTMREARFGMSQAFDYEGLKGRLLSSSYSPMPGHPNHEPMLAALRRLFDETNEDGKVAFDYETEVYWGEV</sequence>
<evidence type="ECO:0000313" key="6">
    <source>
        <dbReference type="Proteomes" id="UP000670947"/>
    </source>
</evidence>
<dbReference type="EMBL" id="JAGGDJ010000002">
    <property type="protein sequence ID" value="MBO7743298.1"/>
    <property type="molecule type" value="Genomic_DNA"/>
</dbReference>
<dbReference type="SUPFAM" id="SSF53335">
    <property type="entry name" value="S-adenosyl-L-methionine-dependent methyltransferases"/>
    <property type="match status" value="1"/>
</dbReference>
<dbReference type="Pfam" id="PF08241">
    <property type="entry name" value="Methyltransf_11"/>
    <property type="match status" value="1"/>
</dbReference>
<organism evidence="5 6">
    <name type="scientific">Paenibacillus artemisiicola</name>
    <dbReference type="NCBI Taxonomy" id="1172618"/>
    <lineage>
        <taxon>Bacteria</taxon>
        <taxon>Bacillati</taxon>
        <taxon>Bacillota</taxon>
        <taxon>Bacilli</taxon>
        <taxon>Bacillales</taxon>
        <taxon>Paenibacillaceae</taxon>
        <taxon>Paenibacillus</taxon>
    </lineage>
</organism>
<proteinExistence type="inferred from homology"/>
<name>A0ABS3W4S1_9BACL</name>
<dbReference type="CDD" id="cd02440">
    <property type="entry name" value="AdoMet_MTases"/>
    <property type="match status" value="1"/>
</dbReference>